<dbReference type="SUPFAM" id="SSF51735">
    <property type="entry name" value="NAD(P)-binding Rossmann-fold domains"/>
    <property type="match status" value="1"/>
</dbReference>
<evidence type="ECO:0000313" key="3">
    <source>
        <dbReference type="EMBL" id="SFM80723.1"/>
    </source>
</evidence>
<dbReference type="STRING" id="39841.SAMN05660836_01546"/>
<feature type="domain" description="NAD-dependent epimerase/dehydratase" evidence="2">
    <location>
        <begin position="4"/>
        <end position="249"/>
    </location>
</feature>
<dbReference type="InterPro" id="IPR036291">
    <property type="entry name" value="NAD(P)-bd_dom_sf"/>
</dbReference>
<dbReference type="Gene3D" id="3.90.25.10">
    <property type="entry name" value="UDP-galactose 4-epimerase, domain 1"/>
    <property type="match status" value="1"/>
</dbReference>
<name>A0A1I4TVZ8_9BACT</name>
<dbReference type="Proteomes" id="UP000199611">
    <property type="component" value="Unassembled WGS sequence"/>
</dbReference>
<dbReference type="Gene3D" id="3.40.50.720">
    <property type="entry name" value="NAD(P)-binding Rossmann-like Domain"/>
    <property type="match status" value="1"/>
</dbReference>
<dbReference type="InterPro" id="IPR001509">
    <property type="entry name" value="Epimerase_deHydtase"/>
</dbReference>
<gene>
    <name evidence="3" type="ORF">SAMN05660836_01546</name>
</gene>
<reference evidence="3 4" key="1">
    <citation type="submission" date="2016-10" db="EMBL/GenBank/DDBJ databases">
        <authorList>
            <person name="de Groot N.N."/>
        </authorList>
    </citation>
    <scope>NUCLEOTIDE SEQUENCE [LARGE SCALE GENOMIC DNA]</scope>
    <source>
        <strain evidence="3 4">DSM 9990</strain>
    </source>
</reference>
<protein>
    <submittedName>
        <fullName evidence="3">Nucleoside-diphosphate-sugar epimerase</fullName>
    </submittedName>
</protein>
<evidence type="ECO:0000256" key="1">
    <source>
        <dbReference type="ARBA" id="ARBA00023027"/>
    </source>
</evidence>
<organism evidence="3 4">
    <name type="scientific">Thermodesulforhabdus norvegica</name>
    <dbReference type="NCBI Taxonomy" id="39841"/>
    <lineage>
        <taxon>Bacteria</taxon>
        <taxon>Pseudomonadati</taxon>
        <taxon>Thermodesulfobacteriota</taxon>
        <taxon>Syntrophobacteria</taxon>
        <taxon>Syntrophobacterales</taxon>
        <taxon>Thermodesulforhabdaceae</taxon>
        <taxon>Thermodesulforhabdus</taxon>
    </lineage>
</organism>
<accession>A0A1I4TVZ8</accession>
<proteinExistence type="predicted"/>
<evidence type="ECO:0000313" key="4">
    <source>
        <dbReference type="Proteomes" id="UP000199611"/>
    </source>
</evidence>
<dbReference type="Pfam" id="PF01370">
    <property type="entry name" value="Epimerase"/>
    <property type="match status" value="1"/>
</dbReference>
<dbReference type="AlphaFoldDB" id="A0A1I4TVZ8"/>
<dbReference type="EMBL" id="FOUU01000004">
    <property type="protein sequence ID" value="SFM80723.1"/>
    <property type="molecule type" value="Genomic_DNA"/>
</dbReference>
<sequence>MKKALVLGAGGFIGHHMVRRLKKEGFWVRGVDLKYPEFCDVEADDFVLGDLRDSYLCKQVVDQKFDEVYQFAADMGGAGYVFTGENDANIMHNSALINLNVLEACYRRNVKRIFYSSSACIYPKYNQEDPENPLCAEDSAYPALPDSEYGWEKLFSERLYLAFHRNYGMEVRIARYHNIFGPEGSWNDGREKAPAALCRKVAVAKLKGLDSIEVWGDGKQTRSFLYVDECLEGTLRLMRSDWTGPVNIGSEEMVTIDQLAHMIMDIAGVRLKILHIPGPVGVKGRNSDNRLIYKKLGWKPSMPLRYGLEITYRWVEEQVKIALDKGLL</sequence>
<evidence type="ECO:0000259" key="2">
    <source>
        <dbReference type="Pfam" id="PF01370"/>
    </source>
</evidence>
<keyword evidence="4" id="KW-1185">Reference proteome</keyword>
<keyword evidence="1" id="KW-0520">NAD</keyword>
<dbReference type="PANTHER" id="PTHR43574">
    <property type="entry name" value="EPIMERASE-RELATED"/>
    <property type="match status" value="1"/>
</dbReference>
<dbReference type="RefSeq" id="WP_093394750.1">
    <property type="nucleotide sequence ID" value="NZ_FOUU01000004.1"/>
</dbReference>
<dbReference type="OrthoDB" id="9811425at2"/>